<accession>A0AAN9TS66</accession>
<gene>
    <name evidence="2" type="ORF">V9T40_006881</name>
</gene>
<comment type="caution">
    <text evidence="2">The sequence shown here is derived from an EMBL/GenBank/DDBJ whole genome shotgun (WGS) entry which is preliminary data.</text>
</comment>
<evidence type="ECO:0000313" key="3">
    <source>
        <dbReference type="Proteomes" id="UP001367676"/>
    </source>
</evidence>
<name>A0AAN9TS66_9HEMI</name>
<sequence length="91" mass="10317">MSSLPSCSDDDDYDGNDSYDKEFNDRVTTDDDLPVYQAMGNDKIADAVLESRKKEADNSGDEEENEEERIPVKRSEVLNAVDLLRRALEEN</sequence>
<feature type="region of interest" description="Disordered" evidence="1">
    <location>
        <begin position="50"/>
        <end position="71"/>
    </location>
</feature>
<dbReference type="AlphaFoldDB" id="A0AAN9TS66"/>
<dbReference type="EMBL" id="JBBCAQ010000007">
    <property type="protein sequence ID" value="KAK7602907.1"/>
    <property type="molecule type" value="Genomic_DNA"/>
</dbReference>
<protein>
    <submittedName>
        <fullName evidence="2">Uncharacterized protein</fullName>
    </submittedName>
</protein>
<feature type="compositionally biased region" description="Acidic residues" evidence="1">
    <location>
        <begin position="58"/>
        <end position="67"/>
    </location>
</feature>
<dbReference type="Proteomes" id="UP001367676">
    <property type="component" value="Unassembled WGS sequence"/>
</dbReference>
<reference evidence="2 3" key="1">
    <citation type="submission" date="2024-03" db="EMBL/GenBank/DDBJ databases">
        <title>Adaptation during the transition from Ophiocordyceps entomopathogen to insect associate is accompanied by gene loss and intensified selection.</title>
        <authorList>
            <person name="Ward C.M."/>
            <person name="Onetto C.A."/>
            <person name="Borneman A.R."/>
        </authorList>
    </citation>
    <scope>NUCLEOTIDE SEQUENCE [LARGE SCALE GENOMIC DNA]</scope>
    <source>
        <strain evidence="2">AWRI1</strain>
        <tissue evidence="2">Single Adult Female</tissue>
    </source>
</reference>
<evidence type="ECO:0000313" key="2">
    <source>
        <dbReference type="EMBL" id="KAK7602907.1"/>
    </source>
</evidence>
<feature type="compositionally biased region" description="Basic and acidic residues" evidence="1">
    <location>
        <begin position="18"/>
        <end position="29"/>
    </location>
</feature>
<keyword evidence="3" id="KW-1185">Reference proteome</keyword>
<evidence type="ECO:0000256" key="1">
    <source>
        <dbReference type="SAM" id="MobiDB-lite"/>
    </source>
</evidence>
<organism evidence="2 3">
    <name type="scientific">Parthenolecanium corni</name>
    <dbReference type="NCBI Taxonomy" id="536013"/>
    <lineage>
        <taxon>Eukaryota</taxon>
        <taxon>Metazoa</taxon>
        <taxon>Ecdysozoa</taxon>
        <taxon>Arthropoda</taxon>
        <taxon>Hexapoda</taxon>
        <taxon>Insecta</taxon>
        <taxon>Pterygota</taxon>
        <taxon>Neoptera</taxon>
        <taxon>Paraneoptera</taxon>
        <taxon>Hemiptera</taxon>
        <taxon>Sternorrhyncha</taxon>
        <taxon>Coccoidea</taxon>
        <taxon>Coccidae</taxon>
        <taxon>Parthenolecanium</taxon>
    </lineage>
</organism>
<proteinExistence type="predicted"/>
<feature type="compositionally biased region" description="Acidic residues" evidence="1">
    <location>
        <begin position="8"/>
        <end position="17"/>
    </location>
</feature>
<feature type="region of interest" description="Disordered" evidence="1">
    <location>
        <begin position="1"/>
        <end position="35"/>
    </location>
</feature>